<feature type="transmembrane region" description="Helical" evidence="1">
    <location>
        <begin position="198"/>
        <end position="222"/>
    </location>
</feature>
<evidence type="ECO:0000313" key="2">
    <source>
        <dbReference type="EMBL" id="BFH74214.1"/>
    </source>
</evidence>
<evidence type="ECO:0000256" key="1">
    <source>
        <dbReference type="SAM" id="Phobius"/>
    </source>
</evidence>
<proteinExistence type="predicted"/>
<gene>
    <name evidence="2" type="ORF">SJAV_21580</name>
</gene>
<dbReference type="GeneID" id="92355108"/>
<feature type="transmembrane region" description="Helical" evidence="1">
    <location>
        <begin position="168"/>
        <end position="186"/>
    </location>
</feature>
<evidence type="ECO:0008006" key="3">
    <source>
        <dbReference type="Google" id="ProtNLM"/>
    </source>
</evidence>
<protein>
    <recommendedName>
        <fullName evidence="3">Peptidase M48 domain-containing protein</fullName>
    </recommendedName>
</protein>
<keyword evidence="1" id="KW-0812">Transmembrane</keyword>
<feature type="transmembrane region" description="Helical" evidence="1">
    <location>
        <begin position="28"/>
        <end position="44"/>
    </location>
</feature>
<dbReference type="KEGG" id="sjv:SJAV_21580"/>
<reference evidence="2" key="1">
    <citation type="submission" date="2024-03" db="EMBL/GenBank/DDBJ databases">
        <title>Complete genome sequence of Sulfurisphaera javensis strain KD-1.</title>
        <authorList>
            <person name="Sakai H."/>
            <person name="Nur N."/>
            <person name="Suwanto A."/>
            <person name="Kurosawa N."/>
        </authorList>
    </citation>
    <scope>NUCLEOTIDE SEQUENCE</scope>
    <source>
        <strain evidence="2">KD-1</strain>
    </source>
</reference>
<name>A0AAT9GTQ9_9CREN</name>
<accession>A0AAT9GTQ9</accession>
<dbReference type="AlphaFoldDB" id="A0AAT9GTQ9"/>
<dbReference type="EMBL" id="AP031322">
    <property type="protein sequence ID" value="BFH74214.1"/>
    <property type="molecule type" value="Genomic_DNA"/>
</dbReference>
<feature type="transmembrane region" description="Helical" evidence="1">
    <location>
        <begin position="144"/>
        <end position="161"/>
    </location>
</feature>
<feature type="transmembrane region" description="Helical" evidence="1">
    <location>
        <begin position="5"/>
        <end position="22"/>
    </location>
</feature>
<keyword evidence="1" id="KW-0472">Membrane</keyword>
<feature type="transmembrane region" description="Helical" evidence="1">
    <location>
        <begin position="113"/>
        <end position="132"/>
    </location>
</feature>
<sequence length="285" mass="34416">MRLIFIIGIIIYSFLILSLFIYLPKFLFYWYFLIVAYNSLWFLLSKRMHKILDQHPRFLFNNYEVYIKNADNSFYVGKNRVIISKKHTEDKDIFKYVLFHEIGHAIDEKELKYLSILSMFLPILFFSGYLSVRDLANAINSKILSFYYYFGLIFTLNYFFVSIQILQPLQIVWPILIFAFFFNIRFKTFNPYTFSTMLTLLILSFINTFMYFPMYLSLYYYFAVRNIIEIRADIYSALITKSDKGAIKLFKTCKKPIFEFLYFFLPYSTHPPSKIRIWIIKKLIS</sequence>
<dbReference type="RefSeq" id="WP_369609745.1">
    <property type="nucleotide sequence ID" value="NZ_AP031322.1"/>
</dbReference>
<organism evidence="2">
    <name type="scientific">Sulfurisphaera javensis</name>
    <dbReference type="NCBI Taxonomy" id="2049879"/>
    <lineage>
        <taxon>Archaea</taxon>
        <taxon>Thermoproteota</taxon>
        <taxon>Thermoprotei</taxon>
        <taxon>Sulfolobales</taxon>
        <taxon>Sulfolobaceae</taxon>
        <taxon>Sulfurisphaera</taxon>
    </lineage>
</organism>
<keyword evidence="1" id="KW-1133">Transmembrane helix</keyword>